<feature type="signal peptide" evidence="7">
    <location>
        <begin position="1"/>
        <end position="23"/>
    </location>
</feature>
<comment type="subcellular location">
    <subcellularLocation>
        <location evidence="1 7">Secreted</location>
    </subcellularLocation>
</comment>
<comment type="caution">
    <text evidence="8">The sequence shown here is derived from an EMBL/GenBank/DDBJ whole genome shotgun (WGS) entry which is preliminary data.</text>
</comment>
<evidence type="ECO:0000256" key="7">
    <source>
        <dbReference type="RuleBase" id="RU367102"/>
    </source>
</evidence>
<evidence type="ECO:0000256" key="6">
    <source>
        <dbReference type="ARBA" id="ARBA00023157"/>
    </source>
</evidence>
<dbReference type="GO" id="GO:0010052">
    <property type="term" value="P:guard cell differentiation"/>
    <property type="evidence" value="ECO:0007669"/>
    <property type="project" value="UniProtKB-UniRule"/>
</dbReference>
<dbReference type="PANTHER" id="PTHR33109:SF74">
    <property type="entry name" value="EPIDERMAL PATTERNING FACTOR-LIKE PROTEIN"/>
    <property type="match status" value="1"/>
</dbReference>
<evidence type="ECO:0000256" key="1">
    <source>
        <dbReference type="ARBA" id="ARBA00004613"/>
    </source>
</evidence>
<dbReference type="AlphaFoldDB" id="A0AAD8MIZ0"/>
<sequence length="134" mass="15272">MKRKFYTFLIVTLHIVSWFVVAAQPFSPLDHRAPLQQKGTRQGMQPSEVTFHSKQFQGNERRGVVKMETEEEKAHKLGMSRLGSKPPNCDHRCGKCSPCIAIQVPTNTQQLQVQFANYEPEGWKCKCGSSFFTP</sequence>
<organism evidence="8 9">
    <name type="scientific">Heracleum sosnowskyi</name>
    <dbReference type="NCBI Taxonomy" id="360622"/>
    <lineage>
        <taxon>Eukaryota</taxon>
        <taxon>Viridiplantae</taxon>
        <taxon>Streptophyta</taxon>
        <taxon>Embryophyta</taxon>
        <taxon>Tracheophyta</taxon>
        <taxon>Spermatophyta</taxon>
        <taxon>Magnoliopsida</taxon>
        <taxon>eudicotyledons</taxon>
        <taxon>Gunneridae</taxon>
        <taxon>Pentapetalae</taxon>
        <taxon>asterids</taxon>
        <taxon>campanulids</taxon>
        <taxon>Apiales</taxon>
        <taxon>Apiaceae</taxon>
        <taxon>Apioideae</taxon>
        <taxon>apioid superclade</taxon>
        <taxon>Tordylieae</taxon>
        <taxon>Tordyliinae</taxon>
        <taxon>Heracleum</taxon>
    </lineage>
</organism>
<evidence type="ECO:0000256" key="4">
    <source>
        <dbReference type="ARBA" id="ARBA00022525"/>
    </source>
</evidence>
<reference evidence="8" key="1">
    <citation type="submission" date="2023-02" db="EMBL/GenBank/DDBJ databases">
        <title>Genome of toxic invasive species Heracleum sosnowskyi carries increased number of genes despite the absence of recent whole-genome duplications.</title>
        <authorList>
            <person name="Schelkunov M."/>
            <person name="Shtratnikova V."/>
            <person name="Makarenko M."/>
            <person name="Klepikova A."/>
            <person name="Omelchenko D."/>
            <person name="Novikova G."/>
            <person name="Obukhova E."/>
            <person name="Bogdanov V."/>
            <person name="Penin A."/>
            <person name="Logacheva M."/>
        </authorList>
    </citation>
    <scope>NUCLEOTIDE SEQUENCE</scope>
    <source>
        <strain evidence="8">Hsosn_3</strain>
        <tissue evidence="8">Leaf</tissue>
    </source>
</reference>
<dbReference type="InterPro" id="IPR039455">
    <property type="entry name" value="EPFL"/>
</dbReference>
<accession>A0AAD8MIZ0</accession>
<keyword evidence="5 7" id="KW-0732">Signal</keyword>
<evidence type="ECO:0000256" key="3">
    <source>
        <dbReference type="ARBA" id="ARBA00022473"/>
    </source>
</evidence>
<evidence type="ECO:0000256" key="2">
    <source>
        <dbReference type="ARBA" id="ARBA00008127"/>
    </source>
</evidence>
<evidence type="ECO:0000256" key="5">
    <source>
        <dbReference type="ARBA" id="ARBA00022729"/>
    </source>
</evidence>
<keyword evidence="3 7" id="KW-0217">Developmental protein</keyword>
<reference evidence="8" key="2">
    <citation type="submission" date="2023-05" db="EMBL/GenBank/DDBJ databases">
        <authorList>
            <person name="Schelkunov M.I."/>
        </authorList>
    </citation>
    <scope>NUCLEOTIDE SEQUENCE</scope>
    <source>
        <strain evidence="8">Hsosn_3</strain>
        <tissue evidence="8">Leaf</tissue>
    </source>
</reference>
<keyword evidence="9" id="KW-1185">Reference proteome</keyword>
<name>A0AAD8MIZ0_9APIA</name>
<dbReference type="Pfam" id="PF17181">
    <property type="entry name" value="EPF"/>
    <property type="match status" value="1"/>
</dbReference>
<feature type="chain" id="PRO_5041775654" description="Epidermal patterning factor-like protein" evidence="7">
    <location>
        <begin position="24"/>
        <end position="134"/>
    </location>
</feature>
<dbReference type="GO" id="GO:0005576">
    <property type="term" value="C:extracellular region"/>
    <property type="evidence" value="ECO:0007669"/>
    <property type="project" value="UniProtKB-SubCell"/>
</dbReference>
<evidence type="ECO:0000313" key="9">
    <source>
        <dbReference type="Proteomes" id="UP001237642"/>
    </source>
</evidence>
<evidence type="ECO:0000313" key="8">
    <source>
        <dbReference type="EMBL" id="KAK1377775.1"/>
    </source>
</evidence>
<gene>
    <name evidence="8" type="ORF">POM88_024519</name>
</gene>
<comment type="function">
    <text evidence="7">Controls stomatal patterning.</text>
</comment>
<keyword evidence="4 7" id="KW-0964">Secreted</keyword>
<dbReference type="EMBL" id="JAUIZM010000006">
    <property type="protein sequence ID" value="KAK1377775.1"/>
    <property type="molecule type" value="Genomic_DNA"/>
</dbReference>
<keyword evidence="6" id="KW-1015">Disulfide bond</keyword>
<comment type="similarity">
    <text evidence="2 7">Belongs to the plant cysteine rich small secretory peptide family. Epidermal patterning factor subfamily.</text>
</comment>
<protein>
    <recommendedName>
        <fullName evidence="7">Epidermal patterning factor-like protein</fullName>
    </recommendedName>
</protein>
<dbReference type="PANTHER" id="PTHR33109">
    <property type="entry name" value="EPIDERMAL PATTERNING FACTOR-LIKE PROTEIN 4"/>
    <property type="match status" value="1"/>
</dbReference>
<dbReference type="Proteomes" id="UP001237642">
    <property type="component" value="Unassembled WGS sequence"/>
</dbReference>
<proteinExistence type="inferred from homology"/>